<evidence type="ECO:0000313" key="2">
    <source>
        <dbReference type="Proteomes" id="UP000663834"/>
    </source>
</evidence>
<dbReference type="EMBL" id="CAJNOW010019902">
    <property type="protein sequence ID" value="CAF1676041.1"/>
    <property type="molecule type" value="Genomic_DNA"/>
</dbReference>
<comment type="caution">
    <text evidence="1">The sequence shown here is derived from an EMBL/GenBank/DDBJ whole genome shotgun (WGS) entry which is preliminary data.</text>
</comment>
<proteinExistence type="predicted"/>
<name>A0A816GNS4_9BILA</name>
<protein>
    <recommendedName>
        <fullName evidence="3">DUF4817 domain-containing protein</fullName>
    </recommendedName>
</protein>
<gene>
    <name evidence="1" type="ORF">KQP761_LOCUS35402</name>
</gene>
<evidence type="ECO:0008006" key="3">
    <source>
        <dbReference type="Google" id="ProtNLM"/>
    </source>
</evidence>
<reference evidence="1" key="1">
    <citation type="submission" date="2021-02" db="EMBL/GenBank/DDBJ databases">
        <authorList>
            <person name="Nowell W R."/>
        </authorList>
    </citation>
    <scope>NUCLEOTIDE SEQUENCE</scope>
</reference>
<organism evidence="1 2">
    <name type="scientific">Rotaria magnacalcarata</name>
    <dbReference type="NCBI Taxonomy" id="392030"/>
    <lineage>
        <taxon>Eukaryota</taxon>
        <taxon>Metazoa</taxon>
        <taxon>Spiralia</taxon>
        <taxon>Gnathifera</taxon>
        <taxon>Rotifera</taxon>
        <taxon>Eurotatoria</taxon>
        <taxon>Bdelloidea</taxon>
        <taxon>Philodinida</taxon>
        <taxon>Philodinidae</taxon>
        <taxon>Rotaria</taxon>
    </lineage>
</organism>
<evidence type="ECO:0000313" key="1">
    <source>
        <dbReference type="EMBL" id="CAF1676041.1"/>
    </source>
</evidence>
<dbReference type="AlphaFoldDB" id="A0A816GNS4"/>
<dbReference type="OrthoDB" id="7542570at2759"/>
<sequence>MMIPTDIRIKIVLLMVKFESSTVVRRKLQVEFGNKTPSVVSIQPTFERFCETGTVEDRERSGRPSKITEEKIDELHQLINYLDPRPEYIRVIIIEWSIKSSIPIARTVSPDTQRCKDLDDYSQQVD</sequence>
<dbReference type="Proteomes" id="UP000663834">
    <property type="component" value="Unassembled WGS sequence"/>
</dbReference>
<accession>A0A816GNS4</accession>